<accession>A0AA41QLL7</accession>
<evidence type="ECO:0000256" key="5">
    <source>
        <dbReference type="ARBA" id="ARBA00038306"/>
    </source>
</evidence>
<dbReference type="PANTHER" id="PTHR34001:SF3">
    <property type="entry name" value="BLL7405 PROTEIN"/>
    <property type="match status" value="1"/>
</dbReference>
<dbReference type="PANTHER" id="PTHR34001">
    <property type="entry name" value="BLL7405 PROTEIN"/>
    <property type="match status" value="1"/>
</dbReference>
<comment type="caution">
    <text evidence="7">The sequence shown here is derived from an EMBL/GenBank/DDBJ whole genome shotgun (WGS) entry which is preliminary data.</text>
</comment>
<keyword evidence="8" id="KW-1185">Reference proteome</keyword>
<keyword evidence="4" id="KW-0998">Cell outer membrane</keyword>
<comment type="similarity">
    <text evidence="5">Belongs to the Omp25/RopB family.</text>
</comment>
<name>A0AA41QLL7_9HYPH</name>
<organism evidence="7 8">
    <name type="scientific">Paradevosia shaoguanensis</name>
    <dbReference type="NCBI Taxonomy" id="1335043"/>
    <lineage>
        <taxon>Bacteria</taxon>
        <taxon>Pseudomonadati</taxon>
        <taxon>Pseudomonadota</taxon>
        <taxon>Alphaproteobacteria</taxon>
        <taxon>Hyphomicrobiales</taxon>
        <taxon>Devosiaceae</taxon>
        <taxon>Paradevosia</taxon>
    </lineage>
</organism>
<evidence type="ECO:0000313" key="7">
    <source>
        <dbReference type="EMBL" id="MCI0127125.1"/>
    </source>
</evidence>
<dbReference type="InterPro" id="IPR011250">
    <property type="entry name" value="OMP/PagP_B-barrel"/>
</dbReference>
<evidence type="ECO:0000256" key="1">
    <source>
        <dbReference type="ARBA" id="ARBA00004442"/>
    </source>
</evidence>
<proteinExistence type="inferred from homology"/>
<dbReference type="Proteomes" id="UP001156140">
    <property type="component" value="Unassembled WGS sequence"/>
</dbReference>
<dbReference type="AlphaFoldDB" id="A0AA41QLL7"/>
<dbReference type="SUPFAM" id="SSF56925">
    <property type="entry name" value="OMPA-like"/>
    <property type="match status" value="1"/>
</dbReference>
<evidence type="ECO:0000256" key="2">
    <source>
        <dbReference type="ARBA" id="ARBA00022729"/>
    </source>
</evidence>
<dbReference type="InterPro" id="IPR051692">
    <property type="entry name" value="OMP-like"/>
</dbReference>
<keyword evidence="3" id="KW-0472">Membrane</keyword>
<reference evidence="7" key="1">
    <citation type="submission" date="2022-03" db="EMBL/GenBank/DDBJ databases">
        <title>The complete genome sequence of a Methyloterrigena soli.</title>
        <authorList>
            <person name="Zi Z."/>
        </authorList>
    </citation>
    <scope>NUCLEOTIDE SEQUENCE</scope>
    <source>
        <strain evidence="7">M48</strain>
    </source>
</reference>
<dbReference type="Pfam" id="PF13505">
    <property type="entry name" value="OMP_b-brl"/>
    <property type="match status" value="1"/>
</dbReference>
<evidence type="ECO:0000256" key="3">
    <source>
        <dbReference type="ARBA" id="ARBA00023136"/>
    </source>
</evidence>
<evidence type="ECO:0000256" key="4">
    <source>
        <dbReference type="ARBA" id="ARBA00023237"/>
    </source>
</evidence>
<dbReference type="RefSeq" id="WP_281735745.1">
    <property type="nucleotide sequence ID" value="NZ_JAKETQ010000001.1"/>
</dbReference>
<dbReference type="InterPro" id="IPR027385">
    <property type="entry name" value="Beta-barrel_OMP"/>
</dbReference>
<gene>
    <name evidence="7" type="ORF">ML536_09830</name>
</gene>
<dbReference type="EMBL" id="JALAZD010000001">
    <property type="protein sequence ID" value="MCI0127125.1"/>
    <property type="molecule type" value="Genomic_DNA"/>
</dbReference>
<keyword evidence="2" id="KW-0732">Signal</keyword>
<protein>
    <submittedName>
        <fullName evidence="7">Outer membrane beta-barrel protein</fullName>
    </submittedName>
</protein>
<evidence type="ECO:0000259" key="6">
    <source>
        <dbReference type="Pfam" id="PF13505"/>
    </source>
</evidence>
<sequence length="205" mass="21239">MATPVLAAGLYVPATPEPVMAGGYDWSGGYLGAALGGQGVRIDAGAAGNISGNAMMGGIFGGVNFQSGNFVYGVEADLEYSGFNQTKPCTNAAWSCNAYINGQGSLRARLGFAVDTLLFYTTAGLAIANGGGSTTSPVNAVFPDSAVRFGWTAGVGAEAAFNENWFGRLEYRYTDLGSRDMTFDTVYPGVAVSSHDIRGGLGYRF</sequence>
<comment type="subcellular location">
    <subcellularLocation>
        <location evidence="1">Cell outer membrane</location>
    </subcellularLocation>
</comment>
<dbReference type="GO" id="GO:0009279">
    <property type="term" value="C:cell outer membrane"/>
    <property type="evidence" value="ECO:0007669"/>
    <property type="project" value="UniProtKB-SubCell"/>
</dbReference>
<feature type="domain" description="Outer membrane protein beta-barrel" evidence="6">
    <location>
        <begin position="20"/>
        <end position="205"/>
    </location>
</feature>
<dbReference type="Gene3D" id="2.40.160.20">
    <property type="match status" value="1"/>
</dbReference>
<evidence type="ECO:0000313" key="8">
    <source>
        <dbReference type="Proteomes" id="UP001156140"/>
    </source>
</evidence>